<organism evidence="2 3">
    <name type="scientific">Streptomyces poonensis</name>
    <dbReference type="NCBI Taxonomy" id="68255"/>
    <lineage>
        <taxon>Bacteria</taxon>
        <taxon>Bacillati</taxon>
        <taxon>Actinomycetota</taxon>
        <taxon>Actinomycetes</taxon>
        <taxon>Kitasatosporales</taxon>
        <taxon>Streptomycetaceae</taxon>
        <taxon>Streptomyces</taxon>
    </lineage>
</organism>
<protein>
    <submittedName>
        <fullName evidence="2">Uncharacterized protein</fullName>
    </submittedName>
</protein>
<proteinExistence type="predicted"/>
<evidence type="ECO:0000313" key="3">
    <source>
        <dbReference type="Proteomes" id="UP000622166"/>
    </source>
</evidence>
<feature type="compositionally biased region" description="Polar residues" evidence="1">
    <location>
        <begin position="102"/>
        <end position="113"/>
    </location>
</feature>
<dbReference type="Proteomes" id="UP000622166">
    <property type="component" value="Unassembled WGS sequence"/>
</dbReference>
<name>A0A918PSH2_9ACTN</name>
<gene>
    <name evidence="2" type="ORF">GCM10010365_46910</name>
</gene>
<feature type="compositionally biased region" description="Basic and acidic residues" evidence="1">
    <location>
        <begin position="80"/>
        <end position="91"/>
    </location>
</feature>
<evidence type="ECO:0000256" key="1">
    <source>
        <dbReference type="SAM" id="MobiDB-lite"/>
    </source>
</evidence>
<reference evidence="2" key="2">
    <citation type="submission" date="2020-09" db="EMBL/GenBank/DDBJ databases">
        <authorList>
            <person name="Sun Q."/>
            <person name="Ohkuma M."/>
        </authorList>
    </citation>
    <scope>NUCLEOTIDE SEQUENCE</scope>
    <source>
        <strain evidence="2">JCM 4815</strain>
    </source>
</reference>
<feature type="region of interest" description="Disordered" evidence="1">
    <location>
        <begin position="28"/>
        <end position="113"/>
    </location>
</feature>
<feature type="compositionally biased region" description="Basic and acidic residues" evidence="1">
    <location>
        <begin position="32"/>
        <end position="50"/>
    </location>
</feature>
<dbReference type="EMBL" id="BMVW01000009">
    <property type="protein sequence ID" value="GGZ21161.1"/>
    <property type="molecule type" value="Genomic_DNA"/>
</dbReference>
<accession>A0A918PSH2</accession>
<reference evidence="2" key="1">
    <citation type="journal article" date="2014" name="Int. J. Syst. Evol. Microbiol.">
        <title>Complete genome sequence of Corynebacterium casei LMG S-19264T (=DSM 44701T), isolated from a smear-ripened cheese.</title>
        <authorList>
            <consortium name="US DOE Joint Genome Institute (JGI-PGF)"/>
            <person name="Walter F."/>
            <person name="Albersmeier A."/>
            <person name="Kalinowski J."/>
            <person name="Ruckert C."/>
        </authorList>
    </citation>
    <scope>NUCLEOTIDE SEQUENCE</scope>
    <source>
        <strain evidence="2">JCM 4815</strain>
    </source>
</reference>
<comment type="caution">
    <text evidence="2">The sequence shown here is derived from an EMBL/GenBank/DDBJ whole genome shotgun (WGS) entry which is preliminary data.</text>
</comment>
<dbReference type="AlphaFoldDB" id="A0A918PSH2"/>
<sequence>MVATSANNDVHSGVWSFFMFPPSLLQASPVRAGEEVVEEKKPGDRPHQPRPEIGARGTHASGAPTRRGTTVISTAGGEGEQGKHNQGEGHGRALSGEADGSADQTSRLTSARS</sequence>
<evidence type="ECO:0000313" key="2">
    <source>
        <dbReference type="EMBL" id="GGZ21161.1"/>
    </source>
</evidence>
<keyword evidence="3" id="KW-1185">Reference proteome</keyword>